<feature type="signal peptide" evidence="2">
    <location>
        <begin position="1"/>
        <end position="24"/>
    </location>
</feature>
<dbReference type="SUPFAM" id="SSF56954">
    <property type="entry name" value="Outer membrane efflux proteins (OEP)"/>
    <property type="match status" value="1"/>
</dbReference>
<dbReference type="PANTHER" id="PTHR30203:SF24">
    <property type="entry name" value="BLR4935 PROTEIN"/>
    <property type="match status" value="1"/>
</dbReference>
<feature type="chain" id="PRO_5017035460" evidence="2">
    <location>
        <begin position="25"/>
        <end position="421"/>
    </location>
</feature>
<name>A0A370DTQ9_9GAMM</name>
<dbReference type="PANTHER" id="PTHR30203">
    <property type="entry name" value="OUTER MEMBRANE CATION EFFLUX PROTEIN"/>
    <property type="match status" value="1"/>
</dbReference>
<reference evidence="3 4" key="1">
    <citation type="journal article" date="2018" name="ISME J.">
        <title>Endosymbiont genomes yield clues of tubeworm success.</title>
        <authorList>
            <person name="Li Y."/>
            <person name="Liles M.R."/>
            <person name="Halanych K.M."/>
        </authorList>
    </citation>
    <scope>NUCLEOTIDE SEQUENCE [LARGE SCALE GENOMIC DNA]</scope>
    <source>
        <strain evidence="3">A1462</strain>
    </source>
</reference>
<keyword evidence="2" id="KW-0732">Signal</keyword>
<evidence type="ECO:0000313" key="3">
    <source>
        <dbReference type="EMBL" id="RDH88581.1"/>
    </source>
</evidence>
<keyword evidence="1" id="KW-0175">Coiled coil</keyword>
<dbReference type="GO" id="GO:0015562">
    <property type="term" value="F:efflux transmembrane transporter activity"/>
    <property type="evidence" value="ECO:0007669"/>
    <property type="project" value="InterPro"/>
</dbReference>
<evidence type="ECO:0000256" key="1">
    <source>
        <dbReference type="SAM" id="Coils"/>
    </source>
</evidence>
<comment type="caution">
    <text evidence="3">The sequence shown here is derived from an EMBL/GenBank/DDBJ whole genome shotgun (WGS) entry which is preliminary data.</text>
</comment>
<organism evidence="3 4">
    <name type="scientific">endosymbiont of Escarpia spicata</name>
    <dbReference type="NCBI Taxonomy" id="2200908"/>
    <lineage>
        <taxon>Bacteria</taxon>
        <taxon>Pseudomonadati</taxon>
        <taxon>Pseudomonadota</taxon>
        <taxon>Gammaproteobacteria</taxon>
        <taxon>sulfur-oxidizing symbionts</taxon>
    </lineage>
</organism>
<dbReference type="Gene3D" id="1.20.1600.10">
    <property type="entry name" value="Outer membrane efflux proteins (OEP)"/>
    <property type="match status" value="1"/>
</dbReference>
<dbReference type="AlphaFoldDB" id="A0A370DTQ9"/>
<dbReference type="InterPro" id="IPR010131">
    <property type="entry name" value="MdtP/NodT-like"/>
</dbReference>
<keyword evidence="4" id="KW-1185">Reference proteome</keyword>
<evidence type="ECO:0000256" key="2">
    <source>
        <dbReference type="SAM" id="SignalP"/>
    </source>
</evidence>
<accession>A0A370DTQ9</accession>
<evidence type="ECO:0000313" key="4">
    <source>
        <dbReference type="Proteomes" id="UP000254771"/>
    </source>
</evidence>
<proteinExistence type="predicted"/>
<feature type="coiled-coil region" evidence="1">
    <location>
        <begin position="304"/>
        <end position="335"/>
    </location>
</feature>
<protein>
    <submittedName>
        <fullName evidence="3">TolC family protein</fullName>
    </submittedName>
</protein>
<sequence>MSFPICRHAGLFACLLTLTAWTPAANSKGQPPKDVEVQQLAAIVNHALDSNPEIQAAKAAVGAAEARLTGAGLPLNNPELEMEAEHTDISTYTLGISQTVDWYNKQDAMEQAVRAELNVARAQVTALNLVKSAELLKAIGGIATHQEITTLSSRRTGILERFSQLAEQRHAAGDIPQVELELARLSLTEAVMLYAGTGSKLIQVKSDYFSLSGQTLGDNIQLPDQLPASLSSTLNEETLVRNHPQVQVAQLMTQASRQHIHAVDQERKADPTFGLRAGREESENLLALTFTIPLQVRNDFQSSVNAVQAEALSAEQEAQQTYRNLFTQLRSARQRYRLVSNAWSLWVSHGRTSLHQRIDLLETLWQAGEMSTTDYLLQVQQTLDTQIAGVRLQGDLWSTWVDWLSASGTLDTWLNKTSEEQ</sequence>
<dbReference type="EMBL" id="QFXE01000001">
    <property type="protein sequence ID" value="RDH88581.1"/>
    <property type="molecule type" value="Genomic_DNA"/>
</dbReference>
<gene>
    <name evidence="3" type="ORF">DIZ78_01220</name>
</gene>
<dbReference type="Proteomes" id="UP000254771">
    <property type="component" value="Unassembled WGS sequence"/>
</dbReference>